<keyword evidence="3" id="KW-0238">DNA-binding</keyword>
<gene>
    <name evidence="6" type="ORF">D7S86_06815</name>
</gene>
<dbReference type="InterPro" id="IPR036390">
    <property type="entry name" value="WH_DNA-bd_sf"/>
</dbReference>
<dbReference type="AlphaFoldDB" id="A0A494YBI5"/>
<dbReference type="InterPro" id="IPR050950">
    <property type="entry name" value="HTH-type_LysR_regulators"/>
</dbReference>
<evidence type="ECO:0000256" key="3">
    <source>
        <dbReference type="ARBA" id="ARBA00023125"/>
    </source>
</evidence>
<name>A0A494YBI5_9BURK</name>
<comment type="caution">
    <text evidence="6">The sequence shown here is derived from an EMBL/GenBank/DDBJ whole genome shotgun (WGS) entry which is preliminary data.</text>
</comment>
<dbReference type="InterPro" id="IPR000847">
    <property type="entry name" value="LysR_HTH_N"/>
</dbReference>
<dbReference type="Gene3D" id="1.10.10.10">
    <property type="entry name" value="Winged helix-like DNA-binding domain superfamily/Winged helix DNA-binding domain"/>
    <property type="match status" value="1"/>
</dbReference>
<proteinExistence type="inferred from homology"/>
<dbReference type="SUPFAM" id="SSF53850">
    <property type="entry name" value="Periplasmic binding protein-like II"/>
    <property type="match status" value="1"/>
</dbReference>
<dbReference type="PANTHER" id="PTHR30419">
    <property type="entry name" value="HTH-TYPE TRANSCRIPTIONAL REGULATOR YBHD"/>
    <property type="match status" value="1"/>
</dbReference>
<dbReference type="RefSeq" id="WP_121084832.1">
    <property type="nucleotide sequence ID" value="NZ_RBZU01000002.1"/>
</dbReference>
<dbReference type="Gene3D" id="3.40.190.290">
    <property type="match status" value="1"/>
</dbReference>
<keyword evidence="4" id="KW-0804">Transcription</keyword>
<accession>A0A494YBI5</accession>
<evidence type="ECO:0000256" key="1">
    <source>
        <dbReference type="ARBA" id="ARBA00009437"/>
    </source>
</evidence>
<dbReference type="GO" id="GO:0005829">
    <property type="term" value="C:cytosol"/>
    <property type="evidence" value="ECO:0007669"/>
    <property type="project" value="TreeGrafter"/>
</dbReference>
<keyword evidence="7" id="KW-1185">Reference proteome</keyword>
<dbReference type="GO" id="GO:0003677">
    <property type="term" value="F:DNA binding"/>
    <property type="evidence" value="ECO:0007669"/>
    <property type="project" value="UniProtKB-KW"/>
</dbReference>
<dbReference type="OrthoDB" id="8629411at2"/>
<protein>
    <submittedName>
        <fullName evidence="6">LysR family transcriptional regulator</fullName>
    </submittedName>
</protein>
<sequence>MDNPSFRFHLPELETFLVVLEEGQFSKAAERLCISQPTASSRVKKLESVLRVQLLIRTTRSVEPTEDGKLLQAAATEVLSGLYDVLRQFRDRSEAARNRVVVAATPMIAATFLPQIIHSYTERYPDVRVELNDMVYENVLKMIEDGSADVGVAAVDGNYDNLLFHRLAEEPIVLVAPSSHPVTLVKKPTIETLLPYRMILLGRYSSLRQYLVQAFEARHAVFDAATAATLPTLLGMLDTGGFLTFMPQSLARTNARGNRTIIELDDFHASRCYGSVVTRKATPSAAVKSFQEHLHREFEALVMGAGGGSS</sequence>
<dbReference type="Proteomes" id="UP000270342">
    <property type="component" value="Unassembled WGS sequence"/>
</dbReference>
<dbReference type="Pfam" id="PF03466">
    <property type="entry name" value="LysR_substrate"/>
    <property type="match status" value="1"/>
</dbReference>
<dbReference type="GO" id="GO:0003700">
    <property type="term" value="F:DNA-binding transcription factor activity"/>
    <property type="evidence" value="ECO:0007669"/>
    <property type="project" value="InterPro"/>
</dbReference>
<organism evidence="6 7">
    <name type="scientific">Pararobbsia silviterrae</name>
    <dbReference type="NCBI Taxonomy" id="1792498"/>
    <lineage>
        <taxon>Bacteria</taxon>
        <taxon>Pseudomonadati</taxon>
        <taxon>Pseudomonadota</taxon>
        <taxon>Betaproteobacteria</taxon>
        <taxon>Burkholderiales</taxon>
        <taxon>Burkholderiaceae</taxon>
        <taxon>Pararobbsia</taxon>
    </lineage>
</organism>
<evidence type="ECO:0000313" key="7">
    <source>
        <dbReference type="Proteomes" id="UP000270342"/>
    </source>
</evidence>
<dbReference type="PROSITE" id="PS50931">
    <property type="entry name" value="HTH_LYSR"/>
    <property type="match status" value="1"/>
</dbReference>
<dbReference type="PANTHER" id="PTHR30419:SF8">
    <property type="entry name" value="NITROGEN ASSIMILATION TRANSCRIPTIONAL ACTIVATOR-RELATED"/>
    <property type="match status" value="1"/>
</dbReference>
<evidence type="ECO:0000256" key="2">
    <source>
        <dbReference type="ARBA" id="ARBA00023015"/>
    </source>
</evidence>
<dbReference type="InterPro" id="IPR005119">
    <property type="entry name" value="LysR_subst-bd"/>
</dbReference>
<reference evidence="6 7" key="1">
    <citation type="submission" date="2018-10" db="EMBL/GenBank/DDBJ databases">
        <title>Robbsia sp. DHC34, isolated from soil.</title>
        <authorList>
            <person name="Gao Z.-H."/>
            <person name="Qiu L.-H."/>
        </authorList>
    </citation>
    <scope>NUCLEOTIDE SEQUENCE [LARGE SCALE GENOMIC DNA]</scope>
    <source>
        <strain evidence="6 7">DHC34</strain>
    </source>
</reference>
<dbReference type="SUPFAM" id="SSF46785">
    <property type="entry name" value="Winged helix' DNA-binding domain"/>
    <property type="match status" value="1"/>
</dbReference>
<dbReference type="FunFam" id="1.10.10.10:FF:000001">
    <property type="entry name" value="LysR family transcriptional regulator"/>
    <property type="match status" value="1"/>
</dbReference>
<dbReference type="EMBL" id="RBZU01000002">
    <property type="protein sequence ID" value="RKP57650.1"/>
    <property type="molecule type" value="Genomic_DNA"/>
</dbReference>
<dbReference type="Pfam" id="PF00126">
    <property type="entry name" value="HTH_1"/>
    <property type="match status" value="1"/>
</dbReference>
<evidence type="ECO:0000259" key="5">
    <source>
        <dbReference type="PROSITE" id="PS50931"/>
    </source>
</evidence>
<evidence type="ECO:0000313" key="6">
    <source>
        <dbReference type="EMBL" id="RKP57650.1"/>
    </source>
</evidence>
<comment type="similarity">
    <text evidence="1">Belongs to the LysR transcriptional regulatory family.</text>
</comment>
<evidence type="ECO:0000256" key="4">
    <source>
        <dbReference type="ARBA" id="ARBA00023163"/>
    </source>
</evidence>
<dbReference type="PRINTS" id="PR00039">
    <property type="entry name" value="HTHLYSR"/>
</dbReference>
<feature type="domain" description="HTH lysR-type" evidence="5">
    <location>
        <begin position="13"/>
        <end position="65"/>
    </location>
</feature>
<keyword evidence="2" id="KW-0805">Transcription regulation</keyword>
<dbReference type="InterPro" id="IPR036388">
    <property type="entry name" value="WH-like_DNA-bd_sf"/>
</dbReference>